<gene>
    <name evidence="1" type="ORF">GCM10023095_16100</name>
</gene>
<comment type="caution">
    <text evidence="1">The sequence shown here is derived from an EMBL/GenBank/DDBJ whole genome shotgun (WGS) entry which is preliminary data.</text>
</comment>
<organism evidence="1 2">
    <name type="scientific">Pseudaeromonas paramecii</name>
    <dbReference type="NCBI Taxonomy" id="2138166"/>
    <lineage>
        <taxon>Bacteria</taxon>
        <taxon>Pseudomonadati</taxon>
        <taxon>Pseudomonadota</taxon>
        <taxon>Gammaproteobacteria</taxon>
        <taxon>Aeromonadales</taxon>
        <taxon>Aeromonadaceae</taxon>
        <taxon>Pseudaeromonas</taxon>
    </lineage>
</organism>
<dbReference type="EMBL" id="BAABFC010000010">
    <property type="protein sequence ID" value="GAA4498165.1"/>
    <property type="molecule type" value="Genomic_DNA"/>
</dbReference>
<proteinExistence type="predicted"/>
<reference evidence="2" key="1">
    <citation type="journal article" date="2019" name="Int. J. Syst. Evol. Microbiol.">
        <title>The Global Catalogue of Microorganisms (GCM) 10K type strain sequencing project: providing services to taxonomists for standard genome sequencing and annotation.</title>
        <authorList>
            <consortium name="The Broad Institute Genomics Platform"/>
            <consortium name="The Broad Institute Genome Sequencing Center for Infectious Disease"/>
            <person name="Wu L."/>
            <person name="Ma J."/>
        </authorList>
    </citation>
    <scope>NUCLEOTIDE SEQUENCE [LARGE SCALE GENOMIC DNA]</scope>
    <source>
        <strain evidence="2">JCM 32226</strain>
    </source>
</reference>
<keyword evidence="2" id="KW-1185">Reference proteome</keyword>
<accession>A0ABP8Q8W6</accession>
<name>A0ABP8Q8W6_9GAMM</name>
<dbReference type="Pfam" id="PF11006">
    <property type="entry name" value="DUF2845"/>
    <property type="match status" value="1"/>
</dbReference>
<evidence type="ECO:0000313" key="2">
    <source>
        <dbReference type="Proteomes" id="UP001501321"/>
    </source>
</evidence>
<evidence type="ECO:0000313" key="1">
    <source>
        <dbReference type="EMBL" id="GAA4498165.1"/>
    </source>
</evidence>
<protein>
    <submittedName>
        <fullName evidence="1">DUF2845 domain-containing protein</fullName>
    </submittedName>
</protein>
<dbReference type="InterPro" id="IPR021268">
    <property type="entry name" value="DUF2845"/>
</dbReference>
<dbReference type="Proteomes" id="UP001501321">
    <property type="component" value="Unassembled WGS sequence"/>
</dbReference>
<sequence length="93" mass="9968">MGLAAASLAAQAGILRCGNQVVQEGEPASAVVTRCGKPVLVEDITRRQESQSGELTQVKEGERWTLSMGKGQFMQIVTIKDGKITQINNGPRE</sequence>